<feature type="region of interest" description="Disordered" evidence="1">
    <location>
        <begin position="452"/>
        <end position="473"/>
    </location>
</feature>
<comment type="caution">
    <text evidence="3">The sequence shown here is derived from an EMBL/GenBank/DDBJ whole genome shotgun (WGS) entry which is preliminary data.</text>
</comment>
<evidence type="ECO:0000313" key="4">
    <source>
        <dbReference type="Proteomes" id="UP000245956"/>
    </source>
</evidence>
<reference evidence="3" key="1">
    <citation type="submission" date="2015-05" db="EMBL/GenBank/DDBJ databases">
        <authorList>
            <person name="Wang D.B."/>
            <person name="Wang M."/>
        </authorList>
    </citation>
    <scope>NUCLEOTIDE SEQUENCE</scope>
    <source>
        <strain evidence="3">36-1</strain>
    </source>
</reference>
<gene>
    <name evidence="3" type="ORF">PCL_01677</name>
    <name evidence="2" type="ORF">Purlil1_11266</name>
</gene>
<dbReference type="Proteomes" id="UP001287286">
    <property type="component" value="Unassembled WGS sequence"/>
</dbReference>
<reference evidence="2" key="3">
    <citation type="submission" date="2023-11" db="EMBL/GenBank/DDBJ databases">
        <authorList>
            <person name="Beijen E."/>
            <person name="Ohm R.A."/>
        </authorList>
    </citation>
    <scope>NUCLEOTIDE SEQUENCE</scope>
    <source>
        <strain evidence="2">CBS 150709</strain>
    </source>
</reference>
<reference evidence="2 5" key="4">
    <citation type="journal article" date="2024" name="Microbiol. Resour. Announc.">
        <title>Genome annotations for the ascomycete fungi Trichoderma harzianum, Trichoderma aggressivum, and Purpureocillium lilacinum.</title>
        <authorList>
            <person name="Beijen E.P.W."/>
            <person name="Ohm R.A."/>
        </authorList>
    </citation>
    <scope>NUCLEOTIDE SEQUENCE [LARGE SCALE GENOMIC DNA]</scope>
    <source>
        <strain evidence="2 5">CBS 150709</strain>
    </source>
</reference>
<feature type="region of interest" description="Disordered" evidence="1">
    <location>
        <begin position="502"/>
        <end position="549"/>
    </location>
</feature>
<dbReference type="EMBL" id="JAWRVI010000065">
    <property type="protein sequence ID" value="KAK4082491.1"/>
    <property type="molecule type" value="Genomic_DNA"/>
</dbReference>
<reference evidence="3 4" key="2">
    <citation type="journal article" date="2016" name="Front. Microbiol.">
        <title>Genome and transcriptome sequences reveal the specific parasitism of the nematophagous Purpureocillium lilacinum 36-1.</title>
        <authorList>
            <person name="Xie J."/>
            <person name="Li S."/>
            <person name="Mo C."/>
            <person name="Xiao X."/>
            <person name="Peng D."/>
            <person name="Wang G."/>
            <person name="Xiao Y."/>
        </authorList>
    </citation>
    <scope>NUCLEOTIDE SEQUENCE [LARGE SCALE GENOMIC DNA]</scope>
    <source>
        <strain evidence="3 4">36-1</strain>
    </source>
</reference>
<dbReference type="AlphaFoldDB" id="A0A2U3E254"/>
<dbReference type="Proteomes" id="UP000245956">
    <property type="component" value="Unassembled WGS sequence"/>
</dbReference>
<feature type="region of interest" description="Disordered" evidence="1">
    <location>
        <begin position="122"/>
        <end position="195"/>
    </location>
</feature>
<protein>
    <submittedName>
        <fullName evidence="3">Uncharacterized protein</fullName>
    </submittedName>
</protein>
<organism evidence="3 4">
    <name type="scientific">Purpureocillium lilacinum</name>
    <name type="common">Paecilomyces lilacinus</name>
    <dbReference type="NCBI Taxonomy" id="33203"/>
    <lineage>
        <taxon>Eukaryota</taxon>
        <taxon>Fungi</taxon>
        <taxon>Dikarya</taxon>
        <taxon>Ascomycota</taxon>
        <taxon>Pezizomycotina</taxon>
        <taxon>Sordariomycetes</taxon>
        <taxon>Hypocreomycetidae</taxon>
        <taxon>Hypocreales</taxon>
        <taxon>Ophiocordycipitaceae</taxon>
        <taxon>Purpureocillium</taxon>
    </lineage>
</organism>
<proteinExistence type="predicted"/>
<evidence type="ECO:0000256" key="1">
    <source>
        <dbReference type="SAM" id="MobiDB-lite"/>
    </source>
</evidence>
<accession>A0A2U3E254</accession>
<evidence type="ECO:0000313" key="3">
    <source>
        <dbReference type="EMBL" id="PWI68588.1"/>
    </source>
</evidence>
<name>A0A2U3E254_PURLI</name>
<evidence type="ECO:0000313" key="5">
    <source>
        <dbReference type="Proteomes" id="UP001287286"/>
    </source>
</evidence>
<feature type="region of interest" description="Disordered" evidence="1">
    <location>
        <begin position="289"/>
        <end position="325"/>
    </location>
</feature>
<keyword evidence="5" id="KW-1185">Reference proteome</keyword>
<feature type="compositionally biased region" description="Polar residues" evidence="1">
    <location>
        <begin position="161"/>
        <end position="170"/>
    </location>
</feature>
<evidence type="ECO:0000313" key="2">
    <source>
        <dbReference type="EMBL" id="KAK4082491.1"/>
    </source>
</evidence>
<feature type="region of interest" description="Disordered" evidence="1">
    <location>
        <begin position="687"/>
        <end position="711"/>
    </location>
</feature>
<sequence length="968" mass="104172">MTPGRIGARGRGYLVGTRISVGSIVERDMSALMCDVGGAYVQREWSYLRALLLFRDSCVASGTCLDAAGWLAGLRAPDDMFLPASILAGGEQRLRHVHHDEKWPPFARNLGGASAVHVQARKHQHASKLPEWVPSATGQRHSASAPVAREVTTPRPPSRPCFSNESSLRQPRSPCHNKPRRDRRAAGTGLPGESRALKGGLKRFAVRAAGRPRACGRRQQTNKCSPLDARKAGFEVPAGAASPLHESGIQEPGPQGVCRHPAQTTPVVLQRNPRSQRRSLVTVHEAQAAVNGAKGRGEAGAKRRCKGKQQSIAPPRATAQGDGPASSSSAWWIIQASLCSAVAAAIRAGAFGKAGMEKIAPPMLRVAGLTASCRDVVPGCARHRARRTADSTLHRPISGLFAWRRSPLSDGTPSRVNYRANLGRTLLDRHYAEHVVKERARRILMLLSSPCPDDTTSRLGPQPSPAQLPGIDGGAQRDQIVVVVEEEEEESTPSLVQLVGAASLDSSLRPPSEVDERQFPGRRRPGRDGRSLVNPKRPLRRPNFPNRLASSRTCHAMRCHDPTSNSVWFNREDTDLAGSWLGERVPSMVRSQTFAHQHAASCSSSLQSRHTDLFSPRPPWLGTVRHEAMAPRRLPVKPNPPTSTVPAPAEAQKARLSAAATTPSLVICLSRVSCVPFEGQRQSASDVIDLGTTPPKAPRDCNCPTSMPRVSQVTDAGPDWTVNSDGQQQCEGAVPSDIDQGMAPWALHARLTSTRTSAKEQDAPFPTAQDLEAARVMSREPNMPPCHRRVEPLHVGSSTSSRDPCRPAAPTVEIFGNLLSEPISGHSRSRQQLAVRSPVVRSMLAVPLLTGVVLRWRFSQTMSGGECHGMPSSLHGLIPSVTRLASGGALATNAIDSGRPSPRRAALSVYLYEARRAGEEADAGNSHLLVVLVRVLVPEPGQPQSRHIVAESSSLASAQEQEPAASFL</sequence>
<dbReference type="EMBL" id="LCWV01000014">
    <property type="protein sequence ID" value="PWI68588.1"/>
    <property type="molecule type" value="Genomic_DNA"/>
</dbReference>